<proteinExistence type="predicted"/>
<dbReference type="PANTHER" id="PTHR34222:SF101">
    <property type="entry name" value="TRANSCRIPTION FACTOR INTERACTOR AND REGULATOR CCHC(ZN) FAMILY"/>
    <property type="match status" value="1"/>
</dbReference>
<dbReference type="EMBL" id="CM007900">
    <property type="protein sequence ID" value="OTG08970.1"/>
    <property type="molecule type" value="Genomic_DNA"/>
</dbReference>
<dbReference type="InParanoid" id="A0A251TCV6"/>
<reference evidence="2 4" key="1">
    <citation type="journal article" date="2017" name="Nature">
        <title>The sunflower genome provides insights into oil metabolism, flowering and Asterid evolution.</title>
        <authorList>
            <person name="Badouin H."/>
            <person name="Gouzy J."/>
            <person name="Grassa C.J."/>
            <person name="Murat F."/>
            <person name="Staton S.E."/>
            <person name="Cottret L."/>
            <person name="Lelandais-Briere C."/>
            <person name="Owens G.L."/>
            <person name="Carrere S."/>
            <person name="Mayjonade B."/>
            <person name="Legrand L."/>
            <person name="Gill N."/>
            <person name="Kane N.C."/>
            <person name="Bowers J.E."/>
            <person name="Hubner S."/>
            <person name="Bellec A."/>
            <person name="Berard A."/>
            <person name="Berges H."/>
            <person name="Blanchet N."/>
            <person name="Boniface M.C."/>
            <person name="Brunel D."/>
            <person name="Catrice O."/>
            <person name="Chaidir N."/>
            <person name="Claudel C."/>
            <person name="Donnadieu C."/>
            <person name="Faraut T."/>
            <person name="Fievet G."/>
            <person name="Helmstetter N."/>
            <person name="King M."/>
            <person name="Knapp S.J."/>
            <person name="Lai Z."/>
            <person name="Le Paslier M.C."/>
            <person name="Lippi Y."/>
            <person name="Lorenzon L."/>
            <person name="Mandel J.R."/>
            <person name="Marage G."/>
            <person name="Marchand G."/>
            <person name="Marquand E."/>
            <person name="Bret-Mestries E."/>
            <person name="Morien E."/>
            <person name="Nambeesan S."/>
            <person name="Nguyen T."/>
            <person name="Pegot-Espagnet P."/>
            <person name="Pouilly N."/>
            <person name="Raftis F."/>
            <person name="Sallet E."/>
            <person name="Schiex T."/>
            <person name="Thomas J."/>
            <person name="Vandecasteele C."/>
            <person name="Vares D."/>
            <person name="Vear F."/>
            <person name="Vautrin S."/>
            <person name="Crespi M."/>
            <person name="Mangin B."/>
            <person name="Burke J.M."/>
            <person name="Salse J."/>
            <person name="Munos S."/>
            <person name="Vincourt P."/>
            <person name="Rieseberg L.H."/>
            <person name="Langlade N.B."/>
        </authorList>
    </citation>
    <scope>NUCLEOTIDE SEQUENCE [LARGE SCALE GENOMIC DNA]</scope>
    <source>
        <strain evidence="4">cv. SF193</strain>
        <tissue evidence="2">Leaves</tissue>
    </source>
</reference>
<organism evidence="3 4">
    <name type="scientific">Helianthus annuus</name>
    <name type="common">Common sunflower</name>
    <dbReference type="NCBI Taxonomy" id="4232"/>
    <lineage>
        <taxon>Eukaryota</taxon>
        <taxon>Viridiplantae</taxon>
        <taxon>Streptophyta</taxon>
        <taxon>Embryophyta</taxon>
        <taxon>Tracheophyta</taxon>
        <taxon>Spermatophyta</taxon>
        <taxon>Magnoliopsida</taxon>
        <taxon>eudicotyledons</taxon>
        <taxon>Gunneridae</taxon>
        <taxon>Pentapetalae</taxon>
        <taxon>asterids</taxon>
        <taxon>campanulids</taxon>
        <taxon>Asterales</taxon>
        <taxon>Asteraceae</taxon>
        <taxon>Asteroideae</taxon>
        <taxon>Heliantheae alliance</taxon>
        <taxon>Heliantheae</taxon>
        <taxon>Helianthus</taxon>
    </lineage>
</organism>
<dbReference type="AlphaFoldDB" id="A0A251TCV6"/>
<reference evidence="2" key="3">
    <citation type="submission" date="2020-06" db="EMBL/GenBank/DDBJ databases">
        <title>Helianthus annuus Genome sequencing and assembly Release 2.</title>
        <authorList>
            <person name="Gouzy J."/>
            <person name="Langlade N."/>
            <person name="Munos S."/>
        </authorList>
    </citation>
    <scope>NUCLEOTIDE SEQUENCE</scope>
    <source>
        <tissue evidence="2">Leaves</tissue>
    </source>
</reference>
<gene>
    <name evidence="3" type="ORF">HannXRQ_Chr11g0347651</name>
    <name evidence="2" type="ORF">HanXRQr2_Chr11g0511931</name>
</gene>
<keyword evidence="4" id="KW-1185">Reference proteome</keyword>
<evidence type="ECO:0000313" key="2">
    <source>
        <dbReference type="EMBL" id="KAF5783789.1"/>
    </source>
</evidence>
<evidence type="ECO:0000256" key="1">
    <source>
        <dbReference type="SAM" id="MobiDB-lite"/>
    </source>
</evidence>
<name>A0A251TCV6_HELAN</name>
<protein>
    <submittedName>
        <fullName evidence="3">Uncharacterized protein</fullName>
    </submittedName>
</protein>
<accession>A0A251TCV6</accession>
<evidence type="ECO:0000313" key="3">
    <source>
        <dbReference type="EMBL" id="OTG08970.1"/>
    </source>
</evidence>
<feature type="region of interest" description="Disordered" evidence="1">
    <location>
        <begin position="95"/>
        <end position="114"/>
    </location>
</feature>
<evidence type="ECO:0000313" key="4">
    <source>
        <dbReference type="Proteomes" id="UP000215914"/>
    </source>
</evidence>
<dbReference type="Gramene" id="mRNA:HanXRQr2_Chr11g0511931">
    <property type="protein sequence ID" value="mRNA:HanXRQr2_Chr11g0511931"/>
    <property type="gene ID" value="HanXRQr2_Chr11g0511931"/>
</dbReference>
<dbReference type="EMBL" id="MNCJ02000326">
    <property type="protein sequence ID" value="KAF5783789.1"/>
    <property type="molecule type" value="Genomic_DNA"/>
</dbReference>
<dbReference type="Proteomes" id="UP000215914">
    <property type="component" value="Chromosome 11"/>
</dbReference>
<reference evidence="3" key="2">
    <citation type="submission" date="2017-02" db="EMBL/GenBank/DDBJ databases">
        <title>Sunflower complete genome.</title>
        <authorList>
            <person name="Langlade N."/>
            <person name="Munos S."/>
        </authorList>
    </citation>
    <scope>NUCLEOTIDE SEQUENCE [LARGE SCALE GENOMIC DNA]</scope>
    <source>
        <tissue evidence="3">Leaves</tissue>
    </source>
</reference>
<dbReference type="PANTHER" id="PTHR34222">
    <property type="entry name" value="GAG_PRE-INTEGRS DOMAIN-CONTAINING PROTEIN"/>
    <property type="match status" value="1"/>
</dbReference>
<sequence>MADDKTNGSVQNIENTPDIYHQVAEEEQQRMILGEKKTTPTETVAFKACIPCQRDNNANQRQRRGDAIEQCTHCGRNGHDWDRCFKKIGCPNRRSINAKRDEGKPKATHVGTYTSPVPANDLQWRGTSGIKGWDMPLKISLLQLISSKG</sequence>